<evidence type="ECO:0000313" key="4">
    <source>
        <dbReference type="Proteomes" id="UP000001514"/>
    </source>
</evidence>
<organism evidence="4">
    <name type="scientific">Selaginella moellendorffii</name>
    <name type="common">Spikemoss</name>
    <dbReference type="NCBI Taxonomy" id="88036"/>
    <lineage>
        <taxon>Eukaryota</taxon>
        <taxon>Viridiplantae</taxon>
        <taxon>Streptophyta</taxon>
        <taxon>Embryophyta</taxon>
        <taxon>Tracheophyta</taxon>
        <taxon>Lycopodiopsida</taxon>
        <taxon>Selaginellales</taxon>
        <taxon>Selaginellaceae</taxon>
        <taxon>Selaginella</taxon>
    </lineage>
</organism>
<dbReference type="Gramene" id="EFJ23356">
    <property type="protein sequence ID" value="EFJ23356"/>
    <property type="gene ID" value="SELMODRAFT_415725"/>
</dbReference>
<sequence length="909" mass="102894">MESHKDPPHFVIDFVFVNDFPFRPLFKCISPLYYLQLIFGSGGEGHQSPYLLHALPVELHPWIDKIWPARAAFKFIMLEQMIIFLAPWKRLVKKEEQLRNKEEQLRNKEEQLRDKEEQLRKEKEQLLKSKEPVRATVANIESLLDRFWHELRKPNLEYPKADAFLADFPTCKVPLPKDPTDECPRLLWHALDQPFEASKRILEGTSKAQPTLTVLFNVRGSGKTRTLYEIAVAQRGLFFVGISDTGIGAEGSGDLKLVASKLLELYPTGDIPEVSAAVCLKALLISRFYLLGQLEKTGYLTGQAWLFKQVALPSLEYLYNFKDPFKALTGRLLDLIRTKDDLKPIEGQFQEVLDRLIGRDRLIGKWNSPIIFDECKMINRWLEKRFSSITLGSGTRSFLDILVPALINSGFRQFYYAGTGARMLTVARDISATLKGKASVVVFHGFGGFITVEDFKLYAGKLLQSVDGIDMQRVCDLYKGRYRFFVTALEHFIGSKRPLEQATEFLIDFFEKICTSSTISRSLGGVPNTSGLEVYMDETVLRDVELFFESTRNAAALKELEVIVYHQMFGSISTILNINNPSLSLVESRLAWLSTENSVALEDLDKFFAKQDRDTWIKLQEPAVLRALFHYFCSRPTGFGELFQQQFKAKGQGSDATVGLEFERLAEALDGKAPVDFVSRFLRNRSVELRNSTFEVPAIYFEKAKVVKARVATEVVTKMCGKSHTHGADCYTLEKYLHDVERQADAFPTLLWTGDGGWGGFRPDALFFLTNDYGSKRRLIPCLLHMKSKTDAATQGGVSSALDLMKCRKKEDGGLNRLIDLASENGLLQLAVLPHTEEDLEQSGFNYFTSQLPSDGWFSPQKRQKVEGAKRQGVEGAIQPLCGVIGGNNVSLYLKEWLTDSVWVLKANV</sequence>
<keyword evidence="4" id="KW-1185">Reference proteome</keyword>
<name>D8RX17_SELML</name>
<gene>
    <name evidence="3" type="ORF">SELMODRAFT_415725</name>
</gene>
<keyword evidence="2" id="KW-0175">Coiled coil</keyword>
<accession>D8RX17</accession>
<dbReference type="HOGENOM" id="CLU_018270_0_0_1"/>
<dbReference type="KEGG" id="smo:SELMODRAFT_415725"/>
<evidence type="ECO:0000256" key="2">
    <source>
        <dbReference type="SAM" id="Coils"/>
    </source>
</evidence>
<dbReference type="InParanoid" id="D8RX17"/>
<reference evidence="3 4" key="1">
    <citation type="journal article" date="2011" name="Science">
        <title>The Selaginella genome identifies genetic changes associated with the evolution of vascular plants.</title>
        <authorList>
            <person name="Banks J.A."/>
            <person name="Nishiyama T."/>
            <person name="Hasebe M."/>
            <person name="Bowman J.L."/>
            <person name="Gribskov M."/>
            <person name="dePamphilis C."/>
            <person name="Albert V.A."/>
            <person name="Aono N."/>
            <person name="Aoyama T."/>
            <person name="Ambrose B.A."/>
            <person name="Ashton N.W."/>
            <person name="Axtell M.J."/>
            <person name="Barker E."/>
            <person name="Barker M.S."/>
            <person name="Bennetzen J.L."/>
            <person name="Bonawitz N.D."/>
            <person name="Chapple C."/>
            <person name="Cheng C."/>
            <person name="Correa L.G."/>
            <person name="Dacre M."/>
            <person name="DeBarry J."/>
            <person name="Dreyer I."/>
            <person name="Elias M."/>
            <person name="Engstrom E.M."/>
            <person name="Estelle M."/>
            <person name="Feng L."/>
            <person name="Finet C."/>
            <person name="Floyd S.K."/>
            <person name="Frommer W.B."/>
            <person name="Fujita T."/>
            <person name="Gramzow L."/>
            <person name="Gutensohn M."/>
            <person name="Harholt J."/>
            <person name="Hattori M."/>
            <person name="Heyl A."/>
            <person name="Hirai T."/>
            <person name="Hiwatashi Y."/>
            <person name="Ishikawa M."/>
            <person name="Iwata M."/>
            <person name="Karol K.G."/>
            <person name="Koehler B."/>
            <person name="Kolukisaoglu U."/>
            <person name="Kubo M."/>
            <person name="Kurata T."/>
            <person name="Lalonde S."/>
            <person name="Li K."/>
            <person name="Li Y."/>
            <person name="Litt A."/>
            <person name="Lyons E."/>
            <person name="Manning G."/>
            <person name="Maruyama T."/>
            <person name="Michael T.P."/>
            <person name="Mikami K."/>
            <person name="Miyazaki S."/>
            <person name="Morinaga S."/>
            <person name="Murata T."/>
            <person name="Mueller-Roeber B."/>
            <person name="Nelson D.R."/>
            <person name="Obara M."/>
            <person name="Oguri Y."/>
            <person name="Olmstead R.G."/>
            <person name="Onodera N."/>
            <person name="Petersen B.L."/>
            <person name="Pils B."/>
            <person name="Prigge M."/>
            <person name="Rensing S.A."/>
            <person name="Riano-Pachon D.M."/>
            <person name="Roberts A.W."/>
            <person name="Sato Y."/>
            <person name="Scheller H.V."/>
            <person name="Schulz B."/>
            <person name="Schulz C."/>
            <person name="Shakirov E.V."/>
            <person name="Shibagaki N."/>
            <person name="Shinohara N."/>
            <person name="Shippen D.E."/>
            <person name="Soerensen I."/>
            <person name="Sotooka R."/>
            <person name="Sugimoto N."/>
            <person name="Sugita M."/>
            <person name="Sumikawa N."/>
            <person name="Tanurdzic M."/>
            <person name="Theissen G."/>
            <person name="Ulvskov P."/>
            <person name="Wakazuki S."/>
            <person name="Weng J.K."/>
            <person name="Willats W.W."/>
            <person name="Wipf D."/>
            <person name="Wolf P.G."/>
            <person name="Yang L."/>
            <person name="Zimmer A.D."/>
            <person name="Zhu Q."/>
            <person name="Mitros T."/>
            <person name="Hellsten U."/>
            <person name="Loque D."/>
            <person name="Otillar R."/>
            <person name="Salamov A."/>
            <person name="Schmutz J."/>
            <person name="Shapiro H."/>
            <person name="Lindquist E."/>
            <person name="Lucas S."/>
            <person name="Rokhsar D."/>
            <person name="Grigoriev I.V."/>
        </authorList>
    </citation>
    <scope>NUCLEOTIDE SEQUENCE [LARGE SCALE GENOMIC DNA]</scope>
</reference>
<evidence type="ECO:0000313" key="3">
    <source>
        <dbReference type="EMBL" id="EFJ23356.1"/>
    </source>
</evidence>
<dbReference type="EMBL" id="GL377593">
    <property type="protein sequence ID" value="EFJ23356.1"/>
    <property type="molecule type" value="Genomic_DNA"/>
</dbReference>
<dbReference type="InterPro" id="IPR026737">
    <property type="entry name" value="GOLGA6L"/>
</dbReference>
<feature type="coiled-coil region" evidence="2">
    <location>
        <begin position="88"/>
        <end position="129"/>
    </location>
</feature>
<dbReference type="AlphaFoldDB" id="D8RX17"/>
<dbReference type="Proteomes" id="UP000001514">
    <property type="component" value="Unassembled WGS sequence"/>
</dbReference>
<dbReference type="PANTHER" id="PTHR23143:SF23">
    <property type="entry name" value="ZINC FINGER PROTEIN 729-LIKE"/>
    <property type="match status" value="1"/>
</dbReference>
<evidence type="ECO:0000256" key="1">
    <source>
        <dbReference type="ARBA" id="ARBA00008368"/>
    </source>
</evidence>
<dbReference type="PANTHER" id="PTHR23143">
    <property type="entry name" value="TRICHOHYALIN-RELATED"/>
    <property type="match status" value="1"/>
</dbReference>
<protein>
    <submittedName>
        <fullName evidence="3">Uncharacterized protein</fullName>
    </submittedName>
</protein>
<proteinExistence type="inferred from homology"/>
<comment type="similarity">
    <text evidence="1">Belongs to the GOLGA6 family.</text>
</comment>